<dbReference type="Proteomes" id="UP001597034">
    <property type="component" value="Unassembled WGS sequence"/>
</dbReference>
<evidence type="ECO:0000256" key="2">
    <source>
        <dbReference type="SAM" id="Phobius"/>
    </source>
</evidence>
<name>A0ABD6DNN1_9EURY</name>
<evidence type="ECO:0000256" key="1">
    <source>
        <dbReference type="SAM" id="MobiDB-lite"/>
    </source>
</evidence>
<accession>A0ABD6DNN1</accession>
<evidence type="ECO:0000313" key="3">
    <source>
        <dbReference type="EMBL" id="MFD1646411.1"/>
    </source>
</evidence>
<gene>
    <name evidence="3" type="ORF">ACFSBL_12035</name>
</gene>
<sequence length="77" mass="8290">MSGQSLLGRLPESPIDSVSRSVPRSVRMVGFWSAVSLPVVNLALLVWGLDSPLKTAAFLVLLAWNALALVVGKRYDP</sequence>
<dbReference type="AlphaFoldDB" id="A0ABD6DNN1"/>
<feature type="region of interest" description="Disordered" evidence="1">
    <location>
        <begin position="1"/>
        <end position="21"/>
    </location>
</feature>
<dbReference type="RefSeq" id="WP_256398069.1">
    <property type="nucleotide sequence ID" value="NZ_JANHJR010000001.1"/>
</dbReference>
<evidence type="ECO:0000313" key="4">
    <source>
        <dbReference type="Proteomes" id="UP001597034"/>
    </source>
</evidence>
<dbReference type="EMBL" id="JBHUDO010000002">
    <property type="protein sequence ID" value="MFD1646411.1"/>
    <property type="molecule type" value="Genomic_DNA"/>
</dbReference>
<organism evidence="3 4">
    <name type="scientific">Haloarchaeobius litoreus</name>
    <dbReference type="NCBI Taxonomy" id="755306"/>
    <lineage>
        <taxon>Archaea</taxon>
        <taxon>Methanobacteriati</taxon>
        <taxon>Methanobacteriota</taxon>
        <taxon>Stenosarchaea group</taxon>
        <taxon>Halobacteria</taxon>
        <taxon>Halobacteriales</taxon>
        <taxon>Halorubellaceae</taxon>
        <taxon>Haloarchaeobius</taxon>
    </lineage>
</organism>
<proteinExistence type="predicted"/>
<dbReference type="InterPro" id="IPR058341">
    <property type="entry name" value="DUF8028"/>
</dbReference>
<reference evidence="3 4" key="1">
    <citation type="journal article" date="2019" name="Int. J. Syst. Evol. Microbiol.">
        <title>The Global Catalogue of Microorganisms (GCM) 10K type strain sequencing project: providing services to taxonomists for standard genome sequencing and annotation.</title>
        <authorList>
            <consortium name="The Broad Institute Genomics Platform"/>
            <consortium name="The Broad Institute Genome Sequencing Center for Infectious Disease"/>
            <person name="Wu L."/>
            <person name="Ma J."/>
        </authorList>
    </citation>
    <scope>NUCLEOTIDE SEQUENCE [LARGE SCALE GENOMIC DNA]</scope>
    <source>
        <strain evidence="3 4">CGMCC 1.10390</strain>
    </source>
</reference>
<keyword evidence="4" id="KW-1185">Reference proteome</keyword>
<comment type="caution">
    <text evidence="3">The sequence shown here is derived from an EMBL/GenBank/DDBJ whole genome shotgun (WGS) entry which is preliminary data.</text>
</comment>
<keyword evidence="2" id="KW-1133">Transmembrane helix</keyword>
<keyword evidence="2" id="KW-0812">Transmembrane</keyword>
<feature type="transmembrane region" description="Helical" evidence="2">
    <location>
        <begin position="55"/>
        <end position="72"/>
    </location>
</feature>
<protein>
    <submittedName>
        <fullName evidence="3">Uncharacterized protein</fullName>
    </submittedName>
</protein>
<dbReference type="Pfam" id="PF26071">
    <property type="entry name" value="DUF8028"/>
    <property type="match status" value="1"/>
</dbReference>
<feature type="transmembrane region" description="Helical" evidence="2">
    <location>
        <begin position="29"/>
        <end position="49"/>
    </location>
</feature>
<keyword evidence="2" id="KW-0472">Membrane</keyword>